<dbReference type="PANTHER" id="PTHR43639">
    <property type="entry name" value="OXIDOREDUCTASE, SHORT-CHAIN DEHYDROGENASE/REDUCTASE FAMILY (AFU_ORTHOLOGUE AFUA_5G02870)"/>
    <property type="match status" value="1"/>
</dbReference>
<accession>A0A9X2CG12</accession>
<dbReference type="Gene3D" id="3.40.50.720">
    <property type="entry name" value="NAD(P)-binding Rossmann-like Domain"/>
    <property type="match status" value="1"/>
</dbReference>
<dbReference type="Pfam" id="PF13561">
    <property type="entry name" value="adh_short_C2"/>
    <property type="match status" value="1"/>
</dbReference>
<name>A0A9X2CG12_9GAMM</name>
<dbReference type="InterPro" id="IPR036291">
    <property type="entry name" value="NAD(P)-bd_dom_sf"/>
</dbReference>
<dbReference type="EC" id="1.5.1.3" evidence="1"/>
<gene>
    <name evidence="12" type="primary">folM</name>
    <name evidence="12" type="ORF">L2740_18390</name>
</gene>
<dbReference type="EC" id="1.5.1.50" evidence="7"/>
<dbReference type="InterPro" id="IPR020904">
    <property type="entry name" value="Sc_DH/Rdtase_CS"/>
</dbReference>
<comment type="similarity">
    <text evidence="6">Belongs to the short-chain dehydrogenases/reductases (SDR) family. FolM subfamily.</text>
</comment>
<dbReference type="AlphaFoldDB" id="A0A9X2CG12"/>
<evidence type="ECO:0000256" key="8">
    <source>
        <dbReference type="ARBA" id="ARBA00039631"/>
    </source>
</evidence>
<comment type="catalytic activity">
    <reaction evidence="10">
        <text>(6S)-5,6,7,8-tetrahydrofolate + NADP(+) = 7,8-dihydrofolate + NADPH + H(+)</text>
        <dbReference type="Rhea" id="RHEA:15009"/>
        <dbReference type="ChEBI" id="CHEBI:15378"/>
        <dbReference type="ChEBI" id="CHEBI:57451"/>
        <dbReference type="ChEBI" id="CHEBI:57453"/>
        <dbReference type="ChEBI" id="CHEBI:57783"/>
        <dbReference type="ChEBI" id="CHEBI:58349"/>
        <dbReference type="EC" id="1.5.1.3"/>
    </reaction>
</comment>
<comment type="function">
    <text evidence="5">Catalyzes the reduction of dihydromonapterin to tetrahydromonapterin. Also has lower activity with dihydrofolate.</text>
</comment>
<sequence length="236" mass="25966">MSKTILITGVGKRVGFYLAQHLSKSGYQVIGTYRTPRPELQQLEALEVQLLQCDFYDIQQTEQLIAKIKANNSSLRGIIHNASDWLPDSDSACSISTIEKMIRIHASTPYALNLALAPLLQNNPLQFSDIIHITDYVVDKGSKKHAAYAASKAALQNLTLSFAAKYAPKIKVNSIAPAMLMFNPDDDDNYKTKALNKALIKQEGGEAEALRAVNYLLDSGYTTGQTLKIDGGRHLV</sequence>
<reference evidence="12" key="1">
    <citation type="submission" date="2022-01" db="EMBL/GenBank/DDBJ databases">
        <title>Whole genome-based taxonomy of the Shewanellaceae.</title>
        <authorList>
            <person name="Martin-Rodriguez A.J."/>
        </authorList>
    </citation>
    <scope>NUCLEOTIDE SEQUENCE</scope>
    <source>
        <strain evidence="12">KCTC 23973</strain>
    </source>
</reference>
<evidence type="ECO:0000256" key="3">
    <source>
        <dbReference type="ARBA" id="ARBA00022857"/>
    </source>
</evidence>
<evidence type="ECO:0000256" key="10">
    <source>
        <dbReference type="ARBA" id="ARBA00048873"/>
    </source>
</evidence>
<keyword evidence="4 12" id="KW-0560">Oxidoreductase</keyword>
<dbReference type="Proteomes" id="UP001139293">
    <property type="component" value="Unassembled WGS sequence"/>
</dbReference>
<evidence type="ECO:0000313" key="13">
    <source>
        <dbReference type="Proteomes" id="UP001139293"/>
    </source>
</evidence>
<dbReference type="GO" id="GO:0006730">
    <property type="term" value="P:one-carbon metabolic process"/>
    <property type="evidence" value="ECO:0007669"/>
    <property type="project" value="UniProtKB-KW"/>
</dbReference>
<evidence type="ECO:0000256" key="9">
    <source>
        <dbReference type="ARBA" id="ARBA00042299"/>
    </source>
</evidence>
<dbReference type="SUPFAM" id="SSF51735">
    <property type="entry name" value="NAD(P)-binding Rossmann-fold domains"/>
    <property type="match status" value="1"/>
</dbReference>
<evidence type="ECO:0000256" key="1">
    <source>
        <dbReference type="ARBA" id="ARBA00012856"/>
    </source>
</evidence>
<dbReference type="RefSeq" id="WP_248951511.1">
    <property type="nucleotide sequence ID" value="NZ_JAKILB010000015.1"/>
</dbReference>
<evidence type="ECO:0000256" key="2">
    <source>
        <dbReference type="ARBA" id="ARBA00022563"/>
    </source>
</evidence>
<dbReference type="InterPro" id="IPR002347">
    <property type="entry name" value="SDR_fam"/>
</dbReference>
<organism evidence="12 13">
    <name type="scientific">Shewanella pneumatophori</name>
    <dbReference type="NCBI Taxonomy" id="314092"/>
    <lineage>
        <taxon>Bacteria</taxon>
        <taxon>Pseudomonadati</taxon>
        <taxon>Pseudomonadota</taxon>
        <taxon>Gammaproteobacteria</taxon>
        <taxon>Alteromonadales</taxon>
        <taxon>Shewanellaceae</taxon>
        <taxon>Shewanella</taxon>
    </lineage>
</organism>
<keyword evidence="13" id="KW-1185">Reference proteome</keyword>
<protein>
    <recommendedName>
        <fullName evidence="8">Dihydromonapterin reductase</fullName>
        <ecNumber evidence="1">1.5.1.3</ecNumber>
        <ecNumber evidence="7">1.5.1.50</ecNumber>
    </recommendedName>
    <alternativeName>
        <fullName evidence="9">Dihydrofolate reductase</fullName>
    </alternativeName>
</protein>
<proteinExistence type="inferred from homology"/>
<dbReference type="PANTHER" id="PTHR43639:SF6">
    <property type="entry name" value="DIHYDROMONAPTERIN REDUCTASE"/>
    <property type="match status" value="1"/>
</dbReference>
<keyword evidence="2" id="KW-0554">One-carbon metabolism</keyword>
<evidence type="ECO:0000256" key="7">
    <source>
        <dbReference type="ARBA" id="ARBA00039145"/>
    </source>
</evidence>
<dbReference type="PRINTS" id="PR00081">
    <property type="entry name" value="GDHRDH"/>
</dbReference>
<comment type="catalytic activity">
    <reaction evidence="11">
        <text>7,8-dihydromonapterin + NADPH + H(+) = 5,6,7,8-tetrahydromonapterin + NADP(+)</text>
        <dbReference type="Rhea" id="RHEA:34847"/>
        <dbReference type="ChEBI" id="CHEBI:15378"/>
        <dbReference type="ChEBI" id="CHEBI:57783"/>
        <dbReference type="ChEBI" id="CHEBI:58349"/>
        <dbReference type="ChEBI" id="CHEBI:71175"/>
        <dbReference type="ChEBI" id="CHEBI:71177"/>
        <dbReference type="EC" id="1.5.1.50"/>
    </reaction>
</comment>
<evidence type="ECO:0000256" key="5">
    <source>
        <dbReference type="ARBA" id="ARBA00037508"/>
    </source>
</evidence>
<evidence type="ECO:0000313" key="12">
    <source>
        <dbReference type="EMBL" id="MCL1140507.1"/>
    </source>
</evidence>
<evidence type="ECO:0000256" key="6">
    <source>
        <dbReference type="ARBA" id="ARBA00038212"/>
    </source>
</evidence>
<evidence type="ECO:0000256" key="11">
    <source>
        <dbReference type="ARBA" id="ARBA00049376"/>
    </source>
</evidence>
<comment type="caution">
    <text evidence="12">The sequence shown here is derived from an EMBL/GenBank/DDBJ whole genome shotgun (WGS) entry which is preliminary data.</text>
</comment>
<dbReference type="PROSITE" id="PS00061">
    <property type="entry name" value="ADH_SHORT"/>
    <property type="match status" value="1"/>
</dbReference>
<dbReference type="GO" id="GO:0004146">
    <property type="term" value="F:dihydrofolate reductase activity"/>
    <property type="evidence" value="ECO:0007669"/>
    <property type="project" value="UniProtKB-EC"/>
</dbReference>
<dbReference type="EMBL" id="JAKILB010000015">
    <property type="protein sequence ID" value="MCL1140507.1"/>
    <property type="molecule type" value="Genomic_DNA"/>
</dbReference>
<keyword evidence="3" id="KW-0521">NADP</keyword>
<evidence type="ECO:0000256" key="4">
    <source>
        <dbReference type="ARBA" id="ARBA00023002"/>
    </source>
</evidence>
<dbReference type="NCBIfam" id="NF005066">
    <property type="entry name" value="PRK06483.1"/>
    <property type="match status" value="1"/>
</dbReference>